<organism evidence="1 2">
    <name type="scientific">Sphingomonas oligophenolica</name>
    <dbReference type="NCBI Taxonomy" id="301154"/>
    <lineage>
        <taxon>Bacteria</taxon>
        <taxon>Pseudomonadati</taxon>
        <taxon>Pseudomonadota</taxon>
        <taxon>Alphaproteobacteria</taxon>
        <taxon>Sphingomonadales</taxon>
        <taxon>Sphingomonadaceae</taxon>
        <taxon>Sphingomonas</taxon>
    </lineage>
</organism>
<dbReference type="EMBL" id="JBDIME010000029">
    <property type="protein sequence ID" value="MEN2792465.1"/>
    <property type="molecule type" value="Genomic_DNA"/>
</dbReference>
<evidence type="ECO:0000313" key="2">
    <source>
        <dbReference type="Proteomes" id="UP001419910"/>
    </source>
</evidence>
<keyword evidence="1" id="KW-0328">Glycosyltransferase</keyword>
<dbReference type="CDD" id="cd03801">
    <property type="entry name" value="GT4_PimA-like"/>
    <property type="match status" value="1"/>
</dbReference>
<dbReference type="SUPFAM" id="SSF53756">
    <property type="entry name" value="UDP-Glycosyltransferase/glycogen phosphorylase"/>
    <property type="match status" value="1"/>
</dbReference>
<reference evidence="1 2" key="1">
    <citation type="submission" date="2024-05" db="EMBL/GenBank/DDBJ databases">
        <authorList>
            <person name="Liu Q."/>
            <person name="Xin Y.-H."/>
        </authorList>
    </citation>
    <scope>NUCLEOTIDE SEQUENCE [LARGE SCALE GENOMIC DNA]</scope>
    <source>
        <strain evidence="1 2">CGMCC 1.10181</strain>
    </source>
</reference>
<dbReference type="PANTHER" id="PTHR45947">
    <property type="entry name" value="SULFOQUINOVOSYL TRANSFERASE SQD2"/>
    <property type="match status" value="1"/>
</dbReference>
<name>A0ABU9Y9I7_9SPHN</name>
<dbReference type="Gene3D" id="3.40.50.2000">
    <property type="entry name" value="Glycogen Phosphorylase B"/>
    <property type="match status" value="2"/>
</dbReference>
<dbReference type="Pfam" id="PF13692">
    <property type="entry name" value="Glyco_trans_1_4"/>
    <property type="match status" value="1"/>
</dbReference>
<sequence length="372" mass="40896">MRDLDAHKSRDGAATPKRVAFYVGGFERVGGIEAFLFDLLTSLPSDSSDRSMFVWAQNLPEFGAIEQSGTKVFRTALRSGCRYGLPDALLFARHGRRLNHVDRIVFAKTPPRAIFEKIVHMARARRPQAAELVFVTPYRPREMWPDRLPDYIAKGLDRILVQSSDFARDLREMGFAGAIDLVPYVPPAAAAEPVEAPRGDRPFRLGFLGRFVPQKNLFYLLDIVEALRSSAIELHMFGGGDHEAALREEARKRDLPVIFHGVVPRDTVPGAIDRCDAFINPSVSEGQCLVALEVLSRGRAFIATPVGAIPEILGKGRLGVILPLGDVPGAAAVVNGFLEEWKTGGWRAGDIAAAYSSAYSRAEIIGDYDKLL</sequence>
<dbReference type="InterPro" id="IPR050194">
    <property type="entry name" value="Glycosyltransferase_grp1"/>
</dbReference>
<gene>
    <name evidence="1" type="ORF">ABC974_22740</name>
</gene>
<proteinExistence type="predicted"/>
<dbReference type="GO" id="GO:0016757">
    <property type="term" value="F:glycosyltransferase activity"/>
    <property type="evidence" value="ECO:0007669"/>
    <property type="project" value="UniProtKB-KW"/>
</dbReference>
<keyword evidence="2" id="KW-1185">Reference proteome</keyword>
<dbReference type="PANTHER" id="PTHR45947:SF3">
    <property type="entry name" value="SULFOQUINOVOSYL TRANSFERASE SQD2"/>
    <property type="match status" value="1"/>
</dbReference>
<protein>
    <submittedName>
        <fullName evidence="1">Glycosyltransferase family 4 protein</fullName>
        <ecNumber evidence="1">2.4.-.-</ecNumber>
    </submittedName>
</protein>
<comment type="caution">
    <text evidence="1">The sequence shown here is derived from an EMBL/GenBank/DDBJ whole genome shotgun (WGS) entry which is preliminary data.</text>
</comment>
<dbReference type="RefSeq" id="WP_343889773.1">
    <property type="nucleotide sequence ID" value="NZ_BAAAEH010000023.1"/>
</dbReference>
<evidence type="ECO:0000313" key="1">
    <source>
        <dbReference type="EMBL" id="MEN2792465.1"/>
    </source>
</evidence>
<keyword evidence="1" id="KW-0808">Transferase</keyword>
<dbReference type="Proteomes" id="UP001419910">
    <property type="component" value="Unassembled WGS sequence"/>
</dbReference>
<accession>A0ABU9Y9I7</accession>
<dbReference type="EC" id="2.4.-.-" evidence="1"/>